<evidence type="ECO:0000256" key="5">
    <source>
        <dbReference type="ARBA" id="ARBA00022670"/>
    </source>
</evidence>
<feature type="transmembrane region" description="Helical" evidence="13">
    <location>
        <begin position="93"/>
        <end position="118"/>
    </location>
</feature>
<feature type="transmembrane region" description="Helical" evidence="13">
    <location>
        <begin position="130"/>
        <end position="153"/>
    </location>
</feature>
<evidence type="ECO:0000256" key="13">
    <source>
        <dbReference type="SAM" id="Phobius"/>
    </source>
</evidence>
<dbReference type="GO" id="GO:0005886">
    <property type="term" value="C:plasma membrane"/>
    <property type="evidence" value="ECO:0007669"/>
    <property type="project" value="UniProtKB-SubCell"/>
</dbReference>
<dbReference type="CDD" id="cd06158">
    <property type="entry name" value="S2P-M50_like_1"/>
    <property type="match status" value="1"/>
</dbReference>
<evidence type="ECO:0000256" key="2">
    <source>
        <dbReference type="ARBA" id="ARBA00004651"/>
    </source>
</evidence>
<keyword evidence="16" id="KW-1185">Reference proteome</keyword>
<evidence type="ECO:0000313" key="15">
    <source>
        <dbReference type="EMBL" id="GIE14458.1"/>
    </source>
</evidence>
<keyword evidence="9" id="KW-0862">Zinc</keyword>
<dbReference type="Pfam" id="PF02163">
    <property type="entry name" value="Peptidase_M50"/>
    <property type="match status" value="1"/>
</dbReference>
<reference evidence="15" key="1">
    <citation type="submission" date="2021-01" db="EMBL/GenBank/DDBJ databases">
        <title>Whole genome shotgun sequence of Actinoplanes ferrugineus NBRC 15555.</title>
        <authorList>
            <person name="Komaki H."/>
            <person name="Tamura T."/>
        </authorList>
    </citation>
    <scope>NUCLEOTIDE SEQUENCE</scope>
    <source>
        <strain evidence="15">NBRC 15555</strain>
    </source>
</reference>
<dbReference type="InterPro" id="IPR044537">
    <property type="entry name" value="Rip2-like"/>
</dbReference>
<dbReference type="InterPro" id="IPR008915">
    <property type="entry name" value="Peptidase_M50"/>
</dbReference>
<feature type="transmembrane region" description="Helical" evidence="13">
    <location>
        <begin position="20"/>
        <end position="39"/>
    </location>
</feature>
<dbReference type="GO" id="GO:0008237">
    <property type="term" value="F:metallopeptidase activity"/>
    <property type="evidence" value="ECO:0007669"/>
    <property type="project" value="UniProtKB-KW"/>
</dbReference>
<dbReference type="InterPro" id="IPR052348">
    <property type="entry name" value="Metallopeptidase_M50B"/>
</dbReference>
<keyword evidence="11" id="KW-0482">Metalloprotease</keyword>
<evidence type="ECO:0000256" key="7">
    <source>
        <dbReference type="ARBA" id="ARBA00022723"/>
    </source>
</evidence>
<evidence type="ECO:0000313" key="16">
    <source>
        <dbReference type="Proteomes" id="UP000598174"/>
    </source>
</evidence>
<accession>A0A919J7I8</accession>
<feature type="transmembrane region" description="Helical" evidence="13">
    <location>
        <begin position="46"/>
        <end position="73"/>
    </location>
</feature>
<evidence type="ECO:0000256" key="4">
    <source>
        <dbReference type="ARBA" id="ARBA00022475"/>
    </source>
</evidence>
<comment type="subcellular location">
    <subcellularLocation>
        <location evidence="2">Cell membrane</location>
        <topology evidence="2">Multi-pass membrane protein</topology>
    </subcellularLocation>
</comment>
<evidence type="ECO:0000259" key="14">
    <source>
        <dbReference type="Pfam" id="PF02163"/>
    </source>
</evidence>
<feature type="transmembrane region" description="Helical" evidence="13">
    <location>
        <begin position="178"/>
        <end position="199"/>
    </location>
</feature>
<keyword evidence="12 13" id="KW-0472">Membrane</keyword>
<keyword evidence="7" id="KW-0479">Metal-binding</keyword>
<dbReference type="PANTHER" id="PTHR35864">
    <property type="entry name" value="ZINC METALLOPROTEASE MJ0611-RELATED"/>
    <property type="match status" value="1"/>
</dbReference>
<proteinExistence type="inferred from homology"/>
<dbReference type="RefSeq" id="WP_203820861.1">
    <property type="nucleotide sequence ID" value="NZ_BAAABP010000040.1"/>
</dbReference>
<evidence type="ECO:0000256" key="6">
    <source>
        <dbReference type="ARBA" id="ARBA00022692"/>
    </source>
</evidence>
<evidence type="ECO:0000256" key="3">
    <source>
        <dbReference type="ARBA" id="ARBA00007931"/>
    </source>
</evidence>
<evidence type="ECO:0000256" key="11">
    <source>
        <dbReference type="ARBA" id="ARBA00023049"/>
    </source>
</evidence>
<evidence type="ECO:0000256" key="12">
    <source>
        <dbReference type="ARBA" id="ARBA00023136"/>
    </source>
</evidence>
<keyword evidence="6 13" id="KW-0812">Transmembrane</keyword>
<organism evidence="15 16">
    <name type="scientific">Paractinoplanes ferrugineus</name>
    <dbReference type="NCBI Taxonomy" id="113564"/>
    <lineage>
        <taxon>Bacteria</taxon>
        <taxon>Bacillati</taxon>
        <taxon>Actinomycetota</taxon>
        <taxon>Actinomycetes</taxon>
        <taxon>Micromonosporales</taxon>
        <taxon>Micromonosporaceae</taxon>
        <taxon>Paractinoplanes</taxon>
    </lineage>
</organism>
<dbReference type="GO" id="GO:0046872">
    <property type="term" value="F:metal ion binding"/>
    <property type="evidence" value="ECO:0007669"/>
    <property type="project" value="UniProtKB-KW"/>
</dbReference>
<protein>
    <submittedName>
        <fullName evidence="15">Site-2 protease family protein</fullName>
    </submittedName>
</protein>
<evidence type="ECO:0000256" key="8">
    <source>
        <dbReference type="ARBA" id="ARBA00022801"/>
    </source>
</evidence>
<feature type="domain" description="Peptidase M50" evidence="14">
    <location>
        <begin position="55"/>
        <end position="234"/>
    </location>
</feature>
<sequence length="278" mass="30573">MTYEPVYTRTPRNAFVPSPVFVGILAVFGVSGWMTWTGFGNVRVDVFLFIVTGWLLSLCLHEYAHALIGFFSGDKTVADRGYLRLNPLKYTSPLLSIVLPVIVVILGGIGLPGGAVWIDHRYIRSKAKDSLISAAGPLTNVVLALVVAVPFLIGVGPKVIPTFSGQYQLTGDTSHLDFWAALAALAFLQITASVLNFLPIPGLDGGSIIAPWMSPAYQRAWNLFAPYGFILLFLALWQTKLGDWFFEVVFWLGERLGLSQALIQLGLELMRFWNGSTY</sequence>
<keyword evidence="10 13" id="KW-1133">Transmembrane helix</keyword>
<comment type="caution">
    <text evidence="15">The sequence shown here is derived from an EMBL/GenBank/DDBJ whole genome shotgun (WGS) entry which is preliminary data.</text>
</comment>
<evidence type="ECO:0000256" key="1">
    <source>
        <dbReference type="ARBA" id="ARBA00001947"/>
    </source>
</evidence>
<evidence type="ECO:0000256" key="10">
    <source>
        <dbReference type="ARBA" id="ARBA00022989"/>
    </source>
</evidence>
<dbReference type="GO" id="GO:0006508">
    <property type="term" value="P:proteolysis"/>
    <property type="evidence" value="ECO:0007669"/>
    <property type="project" value="UniProtKB-KW"/>
</dbReference>
<dbReference type="Proteomes" id="UP000598174">
    <property type="component" value="Unassembled WGS sequence"/>
</dbReference>
<dbReference type="AlphaFoldDB" id="A0A919J7I8"/>
<keyword evidence="8" id="KW-0378">Hydrolase</keyword>
<dbReference type="EMBL" id="BOMM01000055">
    <property type="protein sequence ID" value="GIE14458.1"/>
    <property type="molecule type" value="Genomic_DNA"/>
</dbReference>
<comment type="similarity">
    <text evidence="3">Belongs to the peptidase M50B family.</text>
</comment>
<evidence type="ECO:0000256" key="9">
    <source>
        <dbReference type="ARBA" id="ARBA00022833"/>
    </source>
</evidence>
<feature type="transmembrane region" description="Helical" evidence="13">
    <location>
        <begin position="220"/>
        <end position="238"/>
    </location>
</feature>
<keyword evidence="4" id="KW-1003">Cell membrane</keyword>
<dbReference type="PANTHER" id="PTHR35864:SF1">
    <property type="entry name" value="ZINC METALLOPROTEASE YWHC-RELATED"/>
    <property type="match status" value="1"/>
</dbReference>
<keyword evidence="5 15" id="KW-0645">Protease</keyword>
<gene>
    <name evidence="15" type="ORF">Afe05nite_62980</name>
</gene>
<name>A0A919J7I8_9ACTN</name>
<comment type="cofactor">
    <cofactor evidence="1">
        <name>Zn(2+)</name>
        <dbReference type="ChEBI" id="CHEBI:29105"/>
    </cofactor>
</comment>